<proteinExistence type="inferred from homology"/>
<feature type="transmembrane region" description="Helical" evidence="10">
    <location>
        <begin position="9"/>
        <end position="31"/>
    </location>
</feature>
<feature type="region of interest" description="Disordered" evidence="9">
    <location>
        <begin position="359"/>
        <end position="423"/>
    </location>
</feature>
<keyword evidence="2" id="KW-1003">Cell membrane</keyword>
<dbReference type="InterPro" id="IPR051310">
    <property type="entry name" value="MCP_chemotaxis"/>
</dbReference>
<keyword evidence="4 10" id="KW-1133">Transmembrane helix</keyword>
<keyword evidence="5 10" id="KW-0472">Membrane</keyword>
<evidence type="ECO:0000256" key="5">
    <source>
        <dbReference type="ARBA" id="ARBA00023136"/>
    </source>
</evidence>
<dbReference type="PANTHER" id="PTHR43531:SF16">
    <property type="entry name" value="METHYL-ACCEPTING CHEMOTAXIS PROTEIN II"/>
    <property type="match status" value="1"/>
</dbReference>
<keyword evidence="3 10" id="KW-0812">Transmembrane</keyword>
<feature type="region of interest" description="Disordered" evidence="9">
    <location>
        <begin position="600"/>
        <end position="625"/>
    </location>
</feature>
<evidence type="ECO:0000259" key="12">
    <source>
        <dbReference type="PROSITE" id="PS50885"/>
    </source>
</evidence>
<name>A0A420X109_9GAMM</name>
<dbReference type="SUPFAM" id="SSF58104">
    <property type="entry name" value="Methyl-accepting chemotaxis protein (MCP) signaling domain"/>
    <property type="match status" value="1"/>
</dbReference>
<feature type="domain" description="HAMP" evidence="12">
    <location>
        <begin position="295"/>
        <end position="349"/>
    </location>
</feature>
<dbReference type="Pfam" id="PF00672">
    <property type="entry name" value="HAMP"/>
    <property type="match status" value="1"/>
</dbReference>
<evidence type="ECO:0000256" key="4">
    <source>
        <dbReference type="ARBA" id="ARBA00022989"/>
    </source>
</evidence>
<dbReference type="InterPro" id="IPR029151">
    <property type="entry name" value="Sensor-like_sf"/>
</dbReference>
<evidence type="ECO:0000259" key="11">
    <source>
        <dbReference type="PROSITE" id="PS50111"/>
    </source>
</evidence>
<feature type="compositionally biased region" description="Low complexity" evidence="9">
    <location>
        <begin position="380"/>
        <end position="412"/>
    </location>
</feature>
<dbReference type="AlphaFoldDB" id="A0A420X109"/>
<dbReference type="Gene3D" id="1.10.287.950">
    <property type="entry name" value="Methyl-accepting chemotaxis protein"/>
    <property type="match status" value="1"/>
</dbReference>
<reference evidence="13 14" key="1">
    <citation type="submission" date="2018-10" db="EMBL/GenBank/DDBJ databases">
        <title>Genomic Encyclopedia of Type Strains, Phase IV (KMG-IV): sequencing the most valuable type-strain genomes for metagenomic binning, comparative biology and taxonomic classification.</title>
        <authorList>
            <person name="Goeker M."/>
        </authorList>
    </citation>
    <scope>NUCLEOTIDE SEQUENCE [LARGE SCALE GENOMIC DNA]</scope>
    <source>
        <strain evidence="13 14">DSM 23229</strain>
    </source>
</reference>
<feature type="domain" description="Methyl-accepting transducer" evidence="11">
    <location>
        <begin position="354"/>
        <end position="583"/>
    </location>
</feature>
<dbReference type="Pfam" id="PF00015">
    <property type="entry name" value="MCPsignal"/>
    <property type="match status" value="1"/>
</dbReference>
<dbReference type="PROSITE" id="PS50885">
    <property type="entry name" value="HAMP"/>
    <property type="match status" value="1"/>
</dbReference>
<organism evidence="13 14">
    <name type="scientific">Kushneria sinocarnis</name>
    <dbReference type="NCBI Taxonomy" id="595502"/>
    <lineage>
        <taxon>Bacteria</taxon>
        <taxon>Pseudomonadati</taxon>
        <taxon>Pseudomonadota</taxon>
        <taxon>Gammaproteobacteria</taxon>
        <taxon>Oceanospirillales</taxon>
        <taxon>Halomonadaceae</taxon>
        <taxon>Kushneria</taxon>
    </lineage>
</organism>
<evidence type="ECO:0000256" key="2">
    <source>
        <dbReference type="ARBA" id="ARBA00022475"/>
    </source>
</evidence>
<dbReference type="SMART" id="SM00304">
    <property type="entry name" value="HAMP"/>
    <property type="match status" value="1"/>
</dbReference>
<evidence type="ECO:0000256" key="7">
    <source>
        <dbReference type="ARBA" id="ARBA00029447"/>
    </source>
</evidence>
<evidence type="ECO:0000256" key="6">
    <source>
        <dbReference type="ARBA" id="ARBA00023224"/>
    </source>
</evidence>
<dbReference type="GO" id="GO:0007165">
    <property type="term" value="P:signal transduction"/>
    <property type="evidence" value="ECO:0007669"/>
    <property type="project" value="UniProtKB-KW"/>
</dbReference>
<dbReference type="GO" id="GO:0004888">
    <property type="term" value="F:transmembrane signaling receptor activity"/>
    <property type="evidence" value="ECO:0007669"/>
    <property type="project" value="InterPro"/>
</dbReference>
<dbReference type="OrthoDB" id="2489132at2"/>
<dbReference type="CDD" id="cd06225">
    <property type="entry name" value="HAMP"/>
    <property type="match status" value="1"/>
</dbReference>
<dbReference type="Proteomes" id="UP000281975">
    <property type="component" value="Unassembled WGS sequence"/>
</dbReference>
<dbReference type="PROSITE" id="PS50111">
    <property type="entry name" value="CHEMOTAXIS_TRANSDUC_2"/>
    <property type="match status" value="1"/>
</dbReference>
<dbReference type="PRINTS" id="PR00260">
    <property type="entry name" value="CHEMTRNSDUCR"/>
</dbReference>
<comment type="caution">
    <text evidence="13">The sequence shown here is derived from an EMBL/GenBank/DDBJ whole genome shotgun (WGS) entry which is preliminary data.</text>
</comment>
<dbReference type="EMBL" id="RBIN01000001">
    <property type="protein sequence ID" value="RKR07389.1"/>
    <property type="molecule type" value="Genomic_DNA"/>
</dbReference>
<evidence type="ECO:0000313" key="13">
    <source>
        <dbReference type="EMBL" id="RKR07389.1"/>
    </source>
</evidence>
<dbReference type="GO" id="GO:0005886">
    <property type="term" value="C:plasma membrane"/>
    <property type="evidence" value="ECO:0007669"/>
    <property type="project" value="UniProtKB-SubCell"/>
</dbReference>
<dbReference type="SMART" id="SM00283">
    <property type="entry name" value="MA"/>
    <property type="match status" value="1"/>
</dbReference>
<protein>
    <submittedName>
        <fullName evidence="13">Methyl-accepting chemotaxis sensory transducer with Cache sensor</fullName>
    </submittedName>
</protein>
<dbReference type="CDD" id="cd12913">
    <property type="entry name" value="PDC1_MCP_like"/>
    <property type="match status" value="1"/>
</dbReference>
<comment type="subcellular location">
    <subcellularLocation>
        <location evidence="1">Cell membrane</location>
        <topology evidence="1">Multi-pass membrane protein</topology>
    </subcellularLocation>
</comment>
<dbReference type="InterPro" id="IPR004089">
    <property type="entry name" value="MCPsignal_dom"/>
</dbReference>
<dbReference type="SUPFAM" id="SSF103190">
    <property type="entry name" value="Sensory domain-like"/>
    <property type="match status" value="1"/>
</dbReference>
<dbReference type="InterPro" id="IPR004090">
    <property type="entry name" value="Chemotax_Me-accpt_rcpt"/>
</dbReference>
<evidence type="ECO:0000256" key="9">
    <source>
        <dbReference type="SAM" id="MobiDB-lite"/>
    </source>
</evidence>
<dbReference type="FunFam" id="1.10.287.950:FF:000001">
    <property type="entry name" value="Methyl-accepting chemotaxis sensory transducer"/>
    <property type="match status" value="1"/>
</dbReference>
<evidence type="ECO:0000313" key="14">
    <source>
        <dbReference type="Proteomes" id="UP000281975"/>
    </source>
</evidence>
<dbReference type="InterPro" id="IPR033479">
    <property type="entry name" value="dCache_1"/>
</dbReference>
<keyword evidence="6 8" id="KW-0807">Transducer</keyword>
<dbReference type="PANTHER" id="PTHR43531">
    <property type="entry name" value="PROTEIN ICFG"/>
    <property type="match status" value="1"/>
</dbReference>
<evidence type="ECO:0000256" key="8">
    <source>
        <dbReference type="PROSITE-ProRule" id="PRU00284"/>
    </source>
</evidence>
<evidence type="ECO:0000256" key="3">
    <source>
        <dbReference type="ARBA" id="ARBA00022692"/>
    </source>
</evidence>
<dbReference type="GO" id="GO:0006935">
    <property type="term" value="P:chemotaxis"/>
    <property type="evidence" value="ECO:0007669"/>
    <property type="project" value="InterPro"/>
</dbReference>
<dbReference type="CDD" id="cd12912">
    <property type="entry name" value="PDC2_MCP_like"/>
    <property type="match status" value="1"/>
</dbReference>
<evidence type="ECO:0000256" key="10">
    <source>
        <dbReference type="SAM" id="Phobius"/>
    </source>
</evidence>
<dbReference type="InterPro" id="IPR003660">
    <property type="entry name" value="HAMP_dom"/>
</dbReference>
<sequence length="625" mass="66304">MLHSLRARILAICIAIIVLSLIITGAATWWVTAHYNDRTIASDLKAIAAGHVMAIADWSENQKRLVESIGERALGDDASSAMALIQQASRFSMVYAGYPDDAFVSGSDWTPPEDFRPTQRIWYQQAAEAGHTVATEPYMDAATHALAVPFATPVMQAGRVAAVVAGDMPLDQVVANVTSIAPTEHSYAFLVNDQGTLIAHPDTELALKPATEVDSELTAQWLGQAAQSGRVQDVTLNGIDERVLAEQIPGTNWTLVIALNEREALAGLYSAASTMLVALLITALIAAGVLWAALTPSFRRLARVRDALGDIATGDGDLSRRLTIHGRDEVAGIANAFNAFAERINEVLLRVRRSSESVRMASDEITQGSQDLSRRTEQTAASLEESAAAVEELAGTTDQSAHSARSASAVASETTTMARQGGERMEAVSQAMQRMRDSAQQIDGIVEMIDSIAFQTNLLALNASVEAARAGEHGRGFAVVAEEVRGLANRSTEAAREIKGLIAQSGEQTAAGVAEVEAADGAMREIVRRIEEVSGMLAELSGAAEEQATGIGQVNQAVSQLDGMTQQNAALVEQSAAASEALHQQALELADSVAAFRLREEDSGQSGEADLRARREATDETAAPA</sequence>
<dbReference type="Gene3D" id="3.30.450.20">
    <property type="entry name" value="PAS domain"/>
    <property type="match status" value="2"/>
</dbReference>
<feature type="transmembrane region" description="Helical" evidence="10">
    <location>
        <begin position="268"/>
        <end position="294"/>
    </location>
</feature>
<comment type="similarity">
    <text evidence="7">Belongs to the methyl-accepting chemotaxis (MCP) protein family.</text>
</comment>
<accession>A0A420X109</accession>
<evidence type="ECO:0000256" key="1">
    <source>
        <dbReference type="ARBA" id="ARBA00004651"/>
    </source>
</evidence>
<dbReference type="RefSeq" id="WP_121170405.1">
    <property type="nucleotide sequence ID" value="NZ_RBIN01000001.1"/>
</dbReference>
<keyword evidence="14" id="KW-1185">Reference proteome</keyword>
<feature type="compositionally biased region" description="Basic and acidic residues" evidence="9">
    <location>
        <begin position="609"/>
        <end position="618"/>
    </location>
</feature>
<dbReference type="Pfam" id="PF02743">
    <property type="entry name" value="dCache_1"/>
    <property type="match status" value="1"/>
</dbReference>
<gene>
    <name evidence="13" type="ORF">C7446_0201</name>
</gene>